<feature type="domain" description="CarD-like/TRCF RNAP-interacting" evidence="1">
    <location>
        <begin position="1"/>
        <end position="111"/>
    </location>
</feature>
<dbReference type="Gene3D" id="1.20.58.1290">
    <property type="entry name" value="CarD-like, C-terminal domain"/>
    <property type="match status" value="1"/>
</dbReference>
<dbReference type="InterPro" id="IPR042215">
    <property type="entry name" value="CarD-like_C"/>
</dbReference>
<dbReference type="InterPro" id="IPR048792">
    <property type="entry name" value="CarD_C"/>
</dbReference>
<sequence length="157" mass="18107">MFQIGEKVFYPNHGAGIVQAIEEKTVLGKIQQYCVINIPICNMDIMIPVNSLKKLGVRSIVDQEVMDEILSDFQQLEEDDALPWKERFKLNTQRIQTGDMRDSVHVVHDLLLRNKEKTLNVSEKKMLHDVQRFLISEMILVKDLTENQAADLLKLTS</sequence>
<dbReference type="Pfam" id="PF21095">
    <property type="entry name" value="CarD_C"/>
    <property type="match status" value="1"/>
</dbReference>
<dbReference type="PANTHER" id="PTHR38447:SF1">
    <property type="entry name" value="RNA POLYMERASE-BINDING TRANSCRIPTION FACTOR CARD"/>
    <property type="match status" value="1"/>
</dbReference>
<dbReference type="PANTHER" id="PTHR38447">
    <property type="entry name" value="TRANSCRIPTION FACTOR YDEB-RELATED"/>
    <property type="match status" value="1"/>
</dbReference>
<dbReference type="Proteomes" id="UP001357223">
    <property type="component" value="Chromosome"/>
</dbReference>
<evidence type="ECO:0000259" key="1">
    <source>
        <dbReference type="SMART" id="SM01058"/>
    </source>
</evidence>
<protein>
    <submittedName>
        <fullName evidence="2">CarD family transcriptional regulator</fullName>
    </submittedName>
</protein>
<dbReference type="Gene3D" id="2.40.10.170">
    <property type="match status" value="1"/>
</dbReference>
<dbReference type="SUPFAM" id="SSF141259">
    <property type="entry name" value="CarD-like"/>
    <property type="match status" value="1"/>
</dbReference>
<dbReference type="EMBL" id="CP137640">
    <property type="protein sequence ID" value="WVX79094.1"/>
    <property type="molecule type" value="Genomic_DNA"/>
</dbReference>
<evidence type="ECO:0000313" key="2">
    <source>
        <dbReference type="EMBL" id="WVX79094.1"/>
    </source>
</evidence>
<dbReference type="Pfam" id="PF02559">
    <property type="entry name" value="CarD_TRCF_RID"/>
    <property type="match status" value="1"/>
</dbReference>
<proteinExistence type="predicted"/>
<keyword evidence="3" id="KW-1185">Reference proteome</keyword>
<organism evidence="2 3">
    <name type="scientific">Niallia oryzisoli</name>
    <dbReference type="NCBI Taxonomy" id="1737571"/>
    <lineage>
        <taxon>Bacteria</taxon>
        <taxon>Bacillati</taxon>
        <taxon>Bacillota</taxon>
        <taxon>Bacilli</taxon>
        <taxon>Bacillales</taxon>
        <taxon>Bacillaceae</taxon>
        <taxon>Niallia</taxon>
    </lineage>
</organism>
<dbReference type="InterPro" id="IPR003711">
    <property type="entry name" value="CarD-like/TRCF_RID"/>
</dbReference>
<accession>A0ABZ2C6I0</accession>
<dbReference type="InterPro" id="IPR052531">
    <property type="entry name" value="CarD-like_regulator"/>
</dbReference>
<reference evidence="2 3" key="1">
    <citation type="submission" date="2023-10" db="EMBL/GenBank/DDBJ databases">
        <title>Niallia locisalis sp.nov. isolated from a salt pond sample.</title>
        <authorList>
            <person name="Li X.-J."/>
            <person name="Dong L."/>
        </authorList>
    </citation>
    <scope>NUCLEOTIDE SEQUENCE [LARGE SCALE GENOMIC DNA]</scope>
    <source>
        <strain evidence="2 3">DSM 29761</strain>
    </source>
</reference>
<dbReference type="InterPro" id="IPR036101">
    <property type="entry name" value="CarD-like/TRCF_RID_sf"/>
</dbReference>
<dbReference type="RefSeq" id="WP_338448027.1">
    <property type="nucleotide sequence ID" value="NZ_CP137640.1"/>
</dbReference>
<dbReference type="SMART" id="SM01058">
    <property type="entry name" value="CarD_TRCF"/>
    <property type="match status" value="1"/>
</dbReference>
<evidence type="ECO:0000313" key="3">
    <source>
        <dbReference type="Proteomes" id="UP001357223"/>
    </source>
</evidence>
<gene>
    <name evidence="2" type="ORF">R4Z09_17460</name>
</gene>
<name>A0ABZ2C6I0_9BACI</name>